<keyword evidence="13" id="KW-1185">Reference proteome</keyword>
<evidence type="ECO:0000313" key="12">
    <source>
        <dbReference type="EMBL" id="KAI6649261.1"/>
    </source>
</evidence>
<evidence type="ECO:0000256" key="6">
    <source>
        <dbReference type="ARBA" id="ARBA00022597"/>
    </source>
</evidence>
<evidence type="ECO:0000313" key="13">
    <source>
        <dbReference type="Proteomes" id="UP001165289"/>
    </source>
</evidence>
<dbReference type="PANTHER" id="PTHR10791:SF30">
    <property type="entry name" value="SUGAR TRANSPORTER SWEET1"/>
    <property type="match status" value="1"/>
</dbReference>
<evidence type="ECO:0000256" key="10">
    <source>
        <dbReference type="ARBA" id="ARBA00023136"/>
    </source>
</evidence>
<feature type="transmembrane region" description="Helical" evidence="11">
    <location>
        <begin position="100"/>
        <end position="123"/>
    </location>
</feature>
<proteinExistence type="inferred from homology"/>
<dbReference type="EMBL" id="JAKMXF010000321">
    <property type="protein sequence ID" value="KAI6649261.1"/>
    <property type="molecule type" value="Genomic_DNA"/>
</dbReference>
<keyword evidence="4" id="KW-0813">Transport</keyword>
<feature type="transmembrane region" description="Helical" evidence="11">
    <location>
        <begin position="44"/>
        <end position="63"/>
    </location>
</feature>
<evidence type="ECO:0000256" key="8">
    <source>
        <dbReference type="ARBA" id="ARBA00022737"/>
    </source>
</evidence>
<dbReference type="FunFam" id="1.20.1280.290:FF:000007">
    <property type="entry name" value="Bidirectional sugar transporter SWEET7"/>
    <property type="match status" value="1"/>
</dbReference>
<dbReference type="Proteomes" id="UP001165289">
    <property type="component" value="Unassembled WGS sequence"/>
</dbReference>
<accession>A0AAV7JK02</accession>
<dbReference type="PANTHER" id="PTHR10791">
    <property type="entry name" value="RAG1-ACTIVATING PROTEIN 1"/>
    <property type="match status" value="1"/>
</dbReference>
<evidence type="ECO:0000256" key="11">
    <source>
        <dbReference type="SAM" id="Phobius"/>
    </source>
</evidence>
<comment type="similarity">
    <text evidence="2">Belongs to the SWEET sugar transporter family.</text>
</comment>
<gene>
    <name evidence="12" type="ORF">LOD99_11628</name>
</gene>
<reference evidence="12 13" key="1">
    <citation type="journal article" date="2023" name="BMC Biol.">
        <title>The compact genome of the sponge Oopsacas minuta (Hexactinellida) is lacking key metazoan core genes.</title>
        <authorList>
            <person name="Santini S."/>
            <person name="Schenkelaars Q."/>
            <person name="Jourda C."/>
            <person name="Duchesne M."/>
            <person name="Belahbib H."/>
            <person name="Rocher C."/>
            <person name="Selva M."/>
            <person name="Riesgo A."/>
            <person name="Vervoort M."/>
            <person name="Leys S.P."/>
            <person name="Kodjabachian L."/>
            <person name="Le Bivic A."/>
            <person name="Borchiellini C."/>
            <person name="Claverie J.M."/>
            <person name="Renard E."/>
        </authorList>
    </citation>
    <scope>NUCLEOTIDE SEQUENCE [LARGE SCALE GENOMIC DNA]</scope>
    <source>
        <strain evidence="12">SPO-2</strain>
    </source>
</reference>
<protein>
    <recommendedName>
        <fullName evidence="3">Sugar transporter SWEET1</fullName>
    </recommendedName>
</protein>
<keyword evidence="5" id="KW-1003">Cell membrane</keyword>
<dbReference type="GO" id="GO:0005886">
    <property type="term" value="C:plasma membrane"/>
    <property type="evidence" value="ECO:0007669"/>
    <property type="project" value="UniProtKB-SubCell"/>
</dbReference>
<feature type="transmembrane region" description="Helical" evidence="11">
    <location>
        <begin position="12"/>
        <end position="32"/>
    </location>
</feature>
<comment type="caution">
    <text evidence="12">The sequence shown here is derived from an EMBL/GenBank/DDBJ whole genome shotgun (WGS) entry which is preliminary data.</text>
</comment>
<comment type="subcellular location">
    <subcellularLocation>
        <location evidence="1">Cell membrane</location>
        <topology evidence="1">Multi-pass membrane protein</topology>
    </subcellularLocation>
</comment>
<keyword evidence="9 11" id="KW-1133">Transmembrane helix</keyword>
<name>A0AAV7JK02_9METZ</name>
<evidence type="ECO:0000256" key="1">
    <source>
        <dbReference type="ARBA" id="ARBA00004651"/>
    </source>
</evidence>
<dbReference type="Gene3D" id="1.20.1280.290">
    <property type="match status" value="2"/>
</dbReference>
<keyword evidence="10 11" id="KW-0472">Membrane</keyword>
<feature type="transmembrane region" description="Helical" evidence="11">
    <location>
        <begin position="69"/>
        <end position="88"/>
    </location>
</feature>
<keyword evidence="8" id="KW-0677">Repeat</keyword>
<dbReference type="AlphaFoldDB" id="A0AAV7JK02"/>
<dbReference type="GO" id="GO:0051119">
    <property type="term" value="F:sugar transmembrane transporter activity"/>
    <property type="evidence" value="ECO:0007669"/>
    <property type="project" value="InterPro"/>
</dbReference>
<dbReference type="InterPro" id="IPR047664">
    <property type="entry name" value="SWEET"/>
</dbReference>
<evidence type="ECO:0000256" key="2">
    <source>
        <dbReference type="ARBA" id="ARBA00007809"/>
    </source>
</evidence>
<evidence type="ECO:0000256" key="9">
    <source>
        <dbReference type="ARBA" id="ARBA00022989"/>
    </source>
</evidence>
<evidence type="ECO:0000256" key="5">
    <source>
        <dbReference type="ARBA" id="ARBA00022475"/>
    </source>
</evidence>
<organism evidence="12 13">
    <name type="scientific">Oopsacas minuta</name>
    <dbReference type="NCBI Taxonomy" id="111878"/>
    <lineage>
        <taxon>Eukaryota</taxon>
        <taxon>Metazoa</taxon>
        <taxon>Porifera</taxon>
        <taxon>Hexactinellida</taxon>
        <taxon>Hexasterophora</taxon>
        <taxon>Lyssacinosida</taxon>
        <taxon>Leucopsacidae</taxon>
        <taxon>Oopsacas</taxon>
    </lineage>
</organism>
<dbReference type="InterPro" id="IPR004316">
    <property type="entry name" value="SWEET_rpt"/>
</dbReference>
<dbReference type="Pfam" id="PF03083">
    <property type="entry name" value="MtN3_slv"/>
    <property type="match status" value="2"/>
</dbReference>
<evidence type="ECO:0000256" key="3">
    <source>
        <dbReference type="ARBA" id="ARBA00021741"/>
    </source>
</evidence>
<sequence>MDLAQSLTFVNFVGTLAIVFTVAVFLSGIEVCQEIRQKYGVDNISFFPFLAIFLNCSLWLLYGRLVGDNFIIGVNIIGAVLSGSYLIFYFQYALGTQKTWFILVVGFGLIMLIAKIWFALYYIQDADHRKQVSSLYCFASTVMMFGSPLVSAYRVIQNKTTEGMSFTLTVTSLGCSSLWTVYGMMLGDSTVEVFI</sequence>
<evidence type="ECO:0000256" key="4">
    <source>
        <dbReference type="ARBA" id="ARBA00022448"/>
    </source>
</evidence>
<feature type="transmembrane region" description="Helical" evidence="11">
    <location>
        <begin position="135"/>
        <end position="156"/>
    </location>
</feature>
<keyword evidence="6" id="KW-0762">Sugar transport</keyword>
<evidence type="ECO:0000256" key="7">
    <source>
        <dbReference type="ARBA" id="ARBA00022692"/>
    </source>
</evidence>
<keyword evidence="7 11" id="KW-0812">Transmembrane</keyword>